<evidence type="ECO:0000256" key="4">
    <source>
        <dbReference type="ARBA" id="ARBA00019487"/>
    </source>
</evidence>
<dbReference type="InterPro" id="IPR019741">
    <property type="entry name" value="Galactokinase_CS"/>
</dbReference>
<name>A0A1Y2CPX8_9FUNG</name>
<dbReference type="UniPathway" id="UPA00214"/>
<evidence type="ECO:0000256" key="1">
    <source>
        <dbReference type="ARBA" id="ARBA00004947"/>
    </source>
</evidence>
<keyword evidence="7 14" id="KW-0418">Kinase</keyword>
<dbReference type="InterPro" id="IPR036554">
    <property type="entry name" value="GHMP_kinase_C_sf"/>
</dbReference>
<feature type="domain" description="GHMP kinase C-terminal" evidence="12">
    <location>
        <begin position="427"/>
        <end position="498"/>
    </location>
</feature>
<dbReference type="SUPFAM" id="SSF54211">
    <property type="entry name" value="Ribosomal protein S5 domain 2-like"/>
    <property type="match status" value="1"/>
</dbReference>
<dbReference type="InterPro" id="IPR013750">
    <property type="entry name" value="GHMP_kinase_C_dom"/>
</dbReference>
<reference evidence="14 15" key="1">
    <citation type="submission" date="2016-07" db="EMBL/GenBank/DDBJ databases">
        <title>Pervasive Adenine N6-methylation of Active Genes in Fungi.</title>
        <authorList>
            <consortium name="DOE Joint Genome Institute"/>
            <person name="Mondo S.J."/>
            <person name="Dannebaum R.O."/>
            <person name="Kuo R.C."/>
            <person name="Labutti K."/>
            <person name="Haridas S."/>
            <person name="Kuo A."/>
            <person name="Salamov A."/>
            <person name="Ahrendt S.R."/>
            <person name="Lipzen A."/>
            <person name="Sullivan W."/>
            <person name="Andreopoulos W.B."/>
            <person name="Clum A."/>
            <person name="Lindquist E."/>
            <person name="Daum C."/>
            <person name="Ramamoorthy G.K."/>
            <person name="Gryganskyi A."/>
            <person name="Culley D."/>
            <person name="Magnuson J.K."/>
            <person name="James T.Y."/>
            <person name="O'Malley M.A."/>
            <person name="Stajich J.E."/>
            <person name="Spatafora J.W."/>
            <person name="Visel A."/>
            <person name="Grigoriev I.V."/>
        </authorList>
    </citation>
    <scope>NUCLEOTIDE SEQUENCE [LARGE SCALE GENOMIC DNA]</scope>
    <source>
        <strain evidence="14 15">JEL800</strain>
    </source>
</reference>
<evidence type="ECO:0000313" key="14">
    <source>
        <dbReference type="EMBL" id="ORY49098.1"/>
    </source>
</evidence>
<evidence type="ECO:0000256" key="2">
    <source>
        <dbReference type="ARBA" id="ARBA00006566"/>
    </source>
</evidence>
<evidence type="ECO:0000259" key="13">
    <source>
        <dbReference type="Pfam" id="PF10509"/>
    </source>
</evidence>
<dbReference type="OrthoDB" id="187738at2759"/>
<dbReference type="SUPFAM" id="SSF55060">
    <property type="entry name" value="GHMP Kinase, C-terminal domain"/>
    <property type="match status" value="1"/>
</dbReference>
<dbReference type="InterPro" id="IPR006203">
    <property type="entry name" value="GHMP_knse_ATP-bd_CS"/>
</dbReference>
<dbReference type="Proteomes" id="UP000193642">
    <property type="component" value="Unassembled WGS sequence"/>
</dbReference>
<dbReference type="STRING" id="329046.A0A1Y2CPX8"/>
<dbReference type="PIRSF" id="PIRSF000530">
    <property type="entry name" value="Galactokinase"/>
    <property type="match status" value="1"/>
</dbReference>
<evidence type="ECO:0000256" key="9">
    <source>
        <dbReference type="ARBA" id="ARBA00029590"/>
    </source>
</evidence>
<dbReference type="Gene3D" id="1.20.1440.340">
    <property type="match status" value="1"/>
</dbReference>
<dbReference type="InterPro" id="IPR000705">
    <property type="entry name" value="Galactokinase"/>
</dbReference>
<dbReference type="InterPro" id="IPR006204">
    <property type="entry name" value="GHMP_kinase_N_dom"/>
</dbReference>
<dbReference type="InterPro" id="IPR006206">
    <property type="entry name" value="Mevalonate/galactokinase"/>
</dbReference>
<dbReference type="GO" id="GO:0005829">
    <property type="term" value="C:cytosol"/>
    <property type="evidence" value="ECO:0007669"/>
    <property type="project" value="TreeGrafter"/>
</dbReference>
<dbReference type="Pfam" id="PF10509">
    <property type="entry name" value="GalKase_gal_bdg"/>
    <property type="match status" value="1"/>
</dbReference>
<proteinExistence type="inferred from homology"/>
<dbReference type="InterPro" id="IPR020568">
    <property type="entry name" value="Ribosomal_Su5_D2-typ_SF"/>
</dbReference>
<sequence>MSQPIPSVSTLDKVYLPTPSDATVARHQELHAAFVNRFGTEPDFVARSPGRVNIIGEHIDYCGFSVLPMAVDRDVLIAVTATPNTDPSQPSTITLTNVNGEKYKEESFIHKPNDPNIIEIDASVHAWSNYFKCGYKGIHEDLKLTTPAPHLNVMISGNVPAGAGLSSSSAFVCATAVAVGRSVNAPLIKQSLTETAIRSERYSGVQTGGMDQSISIMASPSSALLIHFHPTLSAVPVLIPPSTRPYKFVVANSLVTADKHVTAAKNYNLRVVETRVAASILGAWVSGFHEGKGEFPGLQTLRGVIDLYLEKQKIELGSAAELGTSGAAYIETIKKLEAMTEVVFDEKSYSCDDVVVTLQKHFGSTQFQSWADVEKVFCKGISGVYLDDGLQLKKRVRHVFSEARRVIEFTEVCALNKPVYNGGDVLTELGNLMNASQASCAKDLNCSCPELDELTSLCLESGAVGSRLTGAGWGGCTVSLVPEELVDSFIKKVTDGYYAKHQSDLTNIGDWIFATTPGVGAVVLEGLKL</sequence>
<comment type="caution">
    <text evidence="14">The sequence shown here is derived from an EMBL/GenBank/DDBJ whole genome shotgun (WGS) entry which is preliminary data.</text>
</comment>
<evidence type="ECO:0000259" key="11">
    <source>
        <dbReference type="Pfam" id="PF00288"/>
    </source>
</evidence>
<dbReference type="PROSITE" id="PS00627">
    <property type="entry name" value="GHMP_KINASES_ATP"/>
    <property type="match status" value="1"/>
</dbReference>
<dbReference type="Pfam" id="PF08544">
    <property type="entry name" value="GHMP_kinases_C"/>
    <property type="match status" value="1"/>
</dbReference>
<keyword evidence="15" id="KW-1185">Reference proteome</keyword>
<evidence type="ECO:0000256" key="7">
    <source>
        <dbReference type="ARBA" id="ARBA00022777"/>
    </source>
</evidence>
<keyword evidence="5" id="KW-0808">Transferase</keyword>
<evidence type="ECO:0000256" key="3">
    <source>
        <dbReference type="ARBA" id="ARBA00012315"/>
    </source>
</evidence>
<feature type="domain" description="Galactokinase N-terminal" evidence="13">
    <location>
        <begin position="33"/>
        <end position="80"/>
    </location>
</feature>
<dbReference type="AlphaFoldDB" id="A0A1Y2CPX8"/>
<dbReference type="InterPro" id="IPR019539">
    <property type="entry name" value="GalKase_N"/>
</dbReference>
<dbReference type="InterPro" id="IPR014721">
    <property type="entry name" value="Ribsml_uS5_D2-typ_fold_subgr"/>
</dbReference>
<evidence type="ECO:0000313" key="15">
    <source>
        <dbReference type="Proteomes" id="UP000193642"/>
    </source>
</evidence>
<dbReference type="NCBIfam" id="TIGR00131">
    <property type="entry name" value="gal_kin"/>
    <property type="match status" value="1"/>
</dbReference>
<dbReference type="Gene3D" id="3.30.70.3170">
    <property type="match status" value="1"/>
</dbReference>
<dbReference type="PANTHER" id="PTHR10457">
    <property type="entry name" value="MEVALONATE KINASE/GALACTOKINASE"/>
    <property type="match status" value="1"/>
</dbReference>
<protein>
    <recommendedName>
        <fullName evidence="4">Galactokinase</fullName>
        <ecNumber evidence="3">2.7.1.6</ecNumber>
    </recommendedName>
    <alternativeName>
        <fullName evidence="9">Galactose kinase</fullName>
    </alternativeName>
</protein>
<dbReference type="PRINTS" id="PR00959">
    <property type="entry name" value="MEVGALKINASE"/>
</dbReference>
<feature type="domain" description="GHMP kinase N-terminal" evidence="11">
    <location>
        <begin position="129"/>
        <end position="217"/>
    </location>
</feature>
<keyword evidence="6" id="KW-0547">Nucleotide-binding</keyword>
<organism evidence="14 15">
    <name type="scientific">Rhizoclosmatium globosum</name>
    <dbReference type="NCBI Taxonomy" id="329046"/>
    <lineage>
        <taxon>Eukaryota</taxon>
        <taxon>Fungi</taxon>
        <taxon>Fungi incertae sedis</taxon>
        <taxon>Chytridiomycota</taxon>
        <taxon>Chytridiomycota incertae sedis</taxon>
        <taxon>Chytridiomycetes</taxon>
        <taxon>Chytridiales</taxon>
        <taxon>Chytriomycetaceae</taxon>
        <taxon>Rhizoclosmatium</taxon>
    </lineage>
</organism>
<dbReference type="PANTHER" id="PTHR10457:SF7">
    <property type="entry name" value="GALACTOKINASE-RELATED"/>
    <property type="match status" value="1"/>
</dbReference>
<comment type="catalytic activity">
    <reaction evidence="10">
        <text>alpha-D-galactose + ATP = alpha-D-galactose 1-phosphate + ADP + H(+)</text>
        <dbReference type="Rhea" id="RHEA:13553"/>
        <dbReference type="ChEBI" id="CHEBI:15378"/>
        <dbReference type="ChEBI" id="CHEBI:28061"/>
        <dbReference type="ChEBI" id="CHEBI:30616"/>
        <dbReference type="ChEBI" id="CHEBI:58336"/>
        <dbReference type="ChEBI" id="CHEBI:456216"/>
        <dbReference type="EC" id="2.7.1.6"/>
    </reaction>
    <physiologicalReaction direction="left-to-right" evidence="10">
        <dbReference type="Rhea" id="RHEA:13554"/>
    </physiologicalReaction>
</comment>
<gene>
    <name evidence="14" type="ORF">BCR33DRAFT_18644</name>
</gene>
<comment type="similarity">
    <text evidence="2">Belongs to the GHMP kinase family. GalK subfamily.</text>
</comment>
<dbReference type="Gene3D" id="3.30.230.10">
    <property type="match status" value="1"/>
</dbReference>
<evidence type="ECO:0000256" key="10">
    <source>
        <dbReference type="ARBA" id="ARBA00049538"/>
    </source>
</evidence>
<evidence type="ECO:0000256" key="5">
    <source>
        <dbReference type="ARBA" id="ARBA00022679"/>
    </source>
</evidence>
<dbReference type="GO" id="GO:0006012">
    <property type="term" value="P:galactose metabolic process"/>
    <property type="evidence" value="ECO:0007669"/>
    <property type="project" value="UniProtKB-UniPathway"/>
</dbReference>
<dbReference type="EMBL" id="MCGO01000010">
    <property type="protein sequence ID" value="ORY49098.1"/>
    <property type="molecule type" value="Genomic_DNA"/>
</dbReference>
<dbReference type="EC" id="2.7.1.6" evidence="3"/>
<dbReference type="GO" id="GO:0004335">
    <property type="term" value="F:galactokinase activity"/>
    <property type="evidence" value="ECO:0007669"/>
    <property type="project" value="UniProtKB-EC"/>
</dbReference>
<evidence type="ECO:0000259" key="12">
    <source>
        <dbReference type="Pfam" id="PF08544"/>
    </source>
</evidence>
<dbReference type="Pfam" id="PF00288">
    <property type="entry name" value="GHMP_kinases_N"/>
    <property type="match status" value="1"/>
</dbReference>
<evidence type="ECO:0000256" key="6">
    <source>
        <dbReference type="ARBA" id="ARBA00022741"/>
    </source>
</evidence>
<accession>A0A1Y2CPX8</accession>
<dbReference type="GO" id="GO:0005524">
    <property type="term" value="F:ATP binding"/>
    <property type="evidence" value="ECO:0007669"/>
    <property type="project" value="UniProtKB-KW"/>
</dbReference>
<evidence type="ECO:0000256" key="8">
    <source>
        <dbReference type="ARBA" id="ARBA00022840"/>
    </source>
</evidence>
<comment type="pathway">
    <text evidence="1">Carbohydrate metabolism; galactose metabolism.</text>
</comment>
<dbReference type="PRINTS" id="PR00473">
    <property type="entry name" value="GALCTOKINASE"/>
</dbReference>
<keyword evidence="8" id="KW-0067">ATP-binding</keyword>
<dbReference type="PROSITE" id="PS00106">
    <property type="entry name" value="GALACTOKINASE"/>
    <property type="match status" value="1"/>
</dbReference>